<dbReference type="EMBL" id="QOCE01000037">
    <property type="protein sequence ID" value="RBW53328.1"/>
    <property type="molecule type" value="Genomic_DNA"/>
</dbReference>
<evidence type="ECO:0000313" key="2">
    <source>
        <dbReference type="Proteomes" id="UP000252706"/>
    </source>
</evidence>
<name>A0A366WSX5_9RHOB</name>
<organism evidence="1 2">
    <name type="scientific">Phaeobacter gallaeciensis</name>
    <dbReference type="NCBI Taxonomy" id="60890"/>
    <lineage>
        <taxon>Bacteria</taxon>
        <taxon>Pseudomonadati</taxon>
        <taxon>Pseudomonadota</taxon>
        <taxon>Alphaproteobacteria</taxon>
        <taxon>Rhodobacterales</taxon>
        <taxon>Roseobacteraceae</taxon>
        <taxon>Phaeobacter</taxon>
    </lineage>
</organism>
<reference evidence="1 2" key="1">
    <citation type="submission" date="2018-07" db="EMBL/GenBank/DDBJ databases">
        <title>Modular assembly of carbohydrate-degrading microbial communities in the ocean.</title>
        <authorList>
            <person name="Enke T.N."/>
            <person name="Datta M.S."/>
            <person name="Schwartzman J.A."/>
            <person name="Cermak N."/>
            <person name="Schmitz D.A."/>
            <person name="Barrere J."/>
            <person name="Cordero O.X."/>
        </authorList>
    </citation>
    <scope>NUCLEOTIDE SEQUENCE [LARGE SCALE GENOMIC DNA]</scope>
    <source>
        <strain evidence="1 2">C3M10</strain>
    </source>
</reference>
<dbReference type="AlphaFoldDB" id="A0A366WSX5"/>
<accession>A0A366WSX5</accession>
<evidence type="ECO:0000313" key="1">
    <source>
        <dbReference type="EMBL" id="RBW53328.1"/>
    </source>
</evidence>
<comment type="caution">
    <text evidence="1">The sequence shown here is derived from an EMBL/GenBank/DDBJ whole genome shotgun (WGS) entry which is preliminary data.</text>
</comment>
<gene>
    <name evidence="1" type="ORF">DS909_14450</name>
</gene>
<protein>
    <submittedName>
        <fullName evidence="1">Uncharacterized protein</fullName>
    </submittedName>
</protein>
<sequence>MTMAWFMLMQVNRNAQGKLGKFLCFGILNCIILIGTDETDRSCRFIDRRIPLDIVAHRFPGVQ</sequence>
<dbReference type="Proteomes" id="UP000252706">
    <property type="component" value="Unassembled WGS sequence"/>
</dbReference>
<proteinExistence type="predicted"/>